<gene>
    <name evidence="2" type="ORF">CgunFtcFv8_027416</name>
</gene>
<feature type="region of interest" description="Disordered" evidence="1">
    <location>
        <begin position="1"/>
        <end position="23"/>
    </location>
</feature>
<dbReference type="EMBL" id="JAURVH010001516">
    <property type="protein sequence ID" value="KAK5931253.1"/>
    <property type="molecule type" value="Genomic_DNA"/>
</dbReference>
<dbReference type="AlphaFoldDB" id="A0AAN8HX30"/>
<organism evidence="2 3">
    <name type="scientific">Champsocephalus gunnari</name>
    <name type="common">Mackerel icefish</name>
    <dbReference type="NCBI Taxonomy" id="52237"/>
    <lineage>
        <taxon>Eukaryota</taxon>
        <taxon>Metazoa</taxon>
        <taxon>Chordata</taxon>
        <taxon>Craniata</taxon>
        <taxon>Vertebrata</taxon>
        <taxon>Euteleostomi</taxon>
        <taxon>Actinopterygii</taxon>
        <taxon>Neopterygii</taxon>
        <taxon>Teleostei</taxon>
        <taxon>Neoteleostei</taxon>
        <taxon>Acanthomorphata</taxon>
        <taxon>Eupercaria</taxon>
        <taxon>Perciformes</taxon>
        <taxon>Notothenioidei</taxon>
        <taxon>Channichthyidae</taxon>
        <taxon>Champsocephalus</taxon>
    </lineage>
</organism>
<name>A0AAN8HX30_CHAGU</name>
<evidence type="ECO:0000313" key="2">
    <source>
        <dbReference type="EMBL" id="KAK5931253.1"/>
    </source>
</evidence>
<accession>A0AAN8HX30</accession>
<keyword evidence="3" id="KW-1185">Reference proteome</keyword>
<protein>
    <submittedName>
        <fullName evidence="2">Uncharacterized protein</fullName>
    </submittedName>
</protein>
<proteinExistence type="predicted"/>
<evidence type="ECO:0000313" key="3">
    <source>
        <dbReference type="Proteomes" id="UP001331515"/>
    </source>
</evidence>
<evidence type="ECO:0000256" key="1">
    <source>
        <dbReference type="SAM" id="MobiDB-lite"/>
    </source>
</evidence>
<comment type="caution">
    <text evidence="2">The sequence shown here is derived from an EMBL/GenBank/DDBJ whole genome shotgun (WGS) entry which is preliminary data.</text>
</comment>
<sequence>MGTRCPLRNPPTLCGGGSAQTPPISLSRSPPLFSPLSLGQMDVNQQQFGRPAEIYFLFRLNTKSSQNGRVPV</sequence>
<dbReference type="Proteomes" id="UP001331515">
    <property type="component" value="Unassembled WGS sequence"/>
</dbReference>
<reference evidence="2 3" key="1">
    <citation type="journal article" date="2023" name="Mol. Biol. Evol.">
        <title>Genomics of Secondarily Temperate Adaptation in the Only Non-Antarctic Icefish.</title>
        <authorList>
            <person name="Rivera-Colon A.G."/>
            <person name="Rayamajhi N."/>
            <person name="Minhas B.F."/>
            <person name="Madrigal G."/>
            <person name="Bilyk K.T."/>
            <person name="Yoon V."/>
            <person name="Hune M."/>
            <person name="Gregory S."/>
            <person name="Cheng C.H.C."/>
            <person name="Catchen J.M."/>
        </authorList>
    </citation>
    <scope>NUCLEOTIDE SEQUENCE [LARGE SCALE GENOMIC DNA]</scope>
    <source>
        <tissue evidence="2">White muscle</tissue>
    </source>
</reference>